<feature type="chain" id="PRO_5011658713" description="TonB C-terminal domain-containing protein" evidence="1">
    <location>
        <begin position="19"/>
        <end position="143"/>
    </location>
</feature>
<evidence type="ECO:0008006" key="4">
    <source>
        <dbReference type="Google" id="ProtNLM"/>
    </source>
</evidence>
<keyword evidence="3" id="KW-1185">Reference proteome</keyword>
<dbReference type="EMBL" id="FOQT01000004">
    <property type="protein sequence ID" value="SFI41776.1"/>
    <property type="molecule type" value="Genomic_DNA"/>
</dbReference>
<name>A0A1I3I1D3_9FLAO</name>
<sequence length="143" mass="16295">MKKLVLLISLICASFASAQVVATPESKDLNEVYKGGDAQFKKDVENSFGVFSSDYQVNGKFILTFDLDKDGKIQHPKVFPETSDDFKFALIRSFKRVKNNFNPNMPTDKLSVMLDFSPIFKSDDGRERFTESTMTERFNARNN</sequence>
<evidence type="ECO:0000313" key="3">
    <source>
        <dbReference type="Proteomes" id="UP000198931"/>
    </source>
</evidence>
<protein>
    <recommendedName>
        <fullName evidence="4">TonB C-terminal domain-containing protein</fullName>
    </recommendedName>
</protein>
<dbReference type="RefSeq" id="WP_090081241.1">
    <property type="nucleotide sequence ID" value="NZ_FOQT01000004.1"/>
</dbReference>
<evidence type="ECO:0000313" key="2">
    <source>
        <dbReference type="EMBL" id="SFI41776.1"/>
    </source>
</evidence>
<evidence type="ECO:0000256" key="1">
    <source>
        <dbReference type="SAM" id="SignalP"/>
    </source>
</evidence>
<gene>
    <name evidence="2" type="ORF">SAMN05443292_2511</name>
</gene>
<dbReference type="AlphaFoldDB" id="A0A1I3I1D3"/>
<feature type="signal peptide" evidence="1">
    <location>
        <begin position="1"/>
        <end position="18"/>
    </location>
</feature>
<reference evidence="2 3" key="1">
    <citation type="submission" date="2016-10" db="EMBL/GenBank/DDBJ databases">
        <authorList>
            <person name="de Groot N.N."/>
        </authorList>
    </citation>
    <scope>NUCLEOTIDE SEQUENCE [LARGE SCALE GENOMIC DNA]</scope>
    <source>
        <strain evidence="2 3">DSM 26000</strain>
    </source>
</reference>
<accession>A0A1I3I1D3</accession>
<proteinExistence type="predicted"/>
<organism evidence="2 3">
    <name type="scientific">Halpernia frigidisoli</name>
    <dbReference type="NCBI Taxonomy" id="1125876"/>
    <lineage>
        <taxon>Bacteria</taxon>
        <taxon>Pseudomonadati</taxon>
        <taxon>Bacteroidota</taxon>
        <taxon>Flavobacteriia</taxon>
        <taxon>Flavobacteriales</taxon>
        <taxon>Weeksellaceae</taxon>
        <taxon>Chryseobacterium group</taxon>
        <taxon>Halpernia</taxon>
    </lineage>
</organism>
<dbReference type="STRING" id="1125876.SAMN05443292_2511"/>
<keyword evidence="1" id="KW-0732">Signal</keyword>
<dbReference type="Proteomes" id="UP000198931">
    <property type="component" value="Unassembled WGS sequence"/>
</dbReference>
<dbReference type="OrthoDB" id="1259631at2"/>